<dbReference type="PANTHER" id="PTHR43706">
    <property type="entry name" value="NADH DEHYDROGENASE"/>
    <property type="match status" value="1"/>
</dbReference>
<evidence type="ECO:0000256" key="11">
    <source>
        <dbReference type="ARBA" id="ARBA00047599"/>
    </source>
</evidence>
<reference evidence="15 16" key="1">
    <citation type="submission" date="2023-05" db="EMBL/GenBank/DDBJ databases">
        <title>A 100% complete, gapless, phased diploid assembly of the Scenedesmus obliquus UTEX 3031 genome.</title>
        <authorList>
            <person name="Biondi T.C."/>
            <person name="Hanschen E.R."/>
            <person name="Kwon T."/>
            <person name="Eng W."/>
            <person name="Kruse C.P.S."/>
            <person name="Koehler S.I."/>
            <person name="Kunde Y."/>
            <person name="Gleasner C.D."/>
            <person name="You Mak K.T."/>
            <person name="Polle J."/>
            <person name="Hovde B.T."/>
            <person name="Starkenburg S.R."/>
        </authorList>
    </citation>
    <scope>NUCLEOTIDE SEQUENCE [LARGE SCALE GENOMIC DNA]</scope>
    <source>
        <strain evidence="15 16">DOE0152z</strain>
    </source>
</reference>
<keyword evidence="7" id="KW-0106">Calcium</keyword>
<evidence type="ECO:0000256" key="13">
    <source>
        <dbReference type="SAM" id="SignalP"/>
    </source>
</evidence>
<comment type="subcellular location">
    <subcellularLocation>
        <location evidence="1">Mitochondrion inner membrane</location>
        <topology evidence="1">Peripheral membrane protein</topology>
        <orientation evidence="1">Intermembrane side</orientation>
    </subcellularLocation>
</comment>
<comment type="catalytic activity">
    <reaction evidence="12">
        <text>a ubiquinone + NADH + H(+) = a ubiquinol + NAD(+)</text>
        <dbReference type="Rhea" id="RHEA:23152"/>
        <dbReference type="Rhea" id="RHEA-COMP:9565"/>
        <dbReference type="Rhea" id="RHEA-COMP:9566"/>
        <dbReference type="ChEBI" id="CHEBI:15378"/>
        <dbReference type="ChEBI" id="CHEBI:16389"/>
        <dbReference type="ChEBI" id="CHEBI:17976"/>
        <dbReference type="ChEBI" id="CHEBI:57540"/>
        <dbReference type="ChEBI" id="CHEBI:57945"/>
    </reaction>
</comment>
<dbReference type="PROSITE" id="PS50222">
    <property type="entry name" value="EF_HAND_2"/>
    <property type="match status" value="1"/>
</dbReference>
<evidence type="ECO:0000256" key="7">
    <source>
        <dbReference type="ARBA" id="ARBA00022837"/>
    </source>
</evidence>
<keyword evidence="6" id="KW-0274">FAD</keyword>
<dbReference type="Pfam" id="PF22366">
    <property type="entry name" value="NDH2_C"/>
    <property type="match status" value="1"/>
</dbReference>
<evidence type="ECO:0000256" key="2">
    <source>
        <dbReference type="ARBA" id="ARBA00005272"/>
    </source>
</evidence>
<keyword evidence="16" id="KW-1185">Reference proteome</keyword>
<keyword evidence="5" id="KW-0496">Mitochondrion</keyword>
<evidence type="ECO:0000313" key="16">
    <source>
        <dbReference type="Proteomes" id="UP001244341"/>
    </source>
</evidence>
<dbReference type="Gene3D" id="3.50.50.100">
    <property type="match status" value="2"/>
</dbReference>
<evidence type="ECO:0000256" key="3">
    <source>
        <dbReference type="ARBA" id="ARBA00012637"/>
    </source>
</evidence>
<proteinExistence type="inferred from homology"/>
<dbReference type="SUPFAM" id="SSF47473">
    <property type="entry name" value="EF-hand"/>
    <property type="match status" value="1"/>
</dbReference>
<dbReference type="InterPro" id="IPR018247">
    <property type="entry name" value="EF_Hand_1_Ca_BS"/>
</dbReference>
<dbReference type="PROSITE" id="PS00018">
    <property type="entry name" value="EF_HAND_1"/>
    <property type="match status" value="1"/>
</dbReference>
<evidence type="ECO:0000256" key="12">
    <source>
        <dbReference type="ARBA" id="ARBA00049010"/>
    </source>
</evidence>
<dbReference type="Pfam" id="PF07992">
    <property type="entry name" value="Pyr_redox_2"/>
    <property type="match status" value="1"/>
</dbReference>
<dbReference type="InterPro" id="IPR023753">
    <property type="entry name" value="FAD/NAD-binding_dom"/>
</dbReference>
<evidence type="ECO:0000256" key="6">
    <source>
        <dbReference type="ARBA" id="ARBA00022827"/>
    </source>
</evidence>
<accession>A0ABY8UHN1</accession>
<feature type="signal peptide" evidence="13">
    <location>
        <begin position="1"/>
        <end position="19"/>
    </location>
</feature>
<comment type="similarity">
    <text evidence="2">Belongs to the NADH dehydrogenase family.</text>
</comment>
<dbReference type="InterPro" id="IPR002048">
    <property type="entry name" value="EF_hand_dom"/>
</dbReference>
<dbReference type="InterPro" id="IPR036188">
    <property type="entry name" value="FAD/NAD-bd_sf"/>
</dbReference>
<protein>
    <recommendedName>
        <fullName evidence="3">NADH:ubiquinone reductase (non-electrogenic)</fullName>
        <ecNumber evidence="3">1.6.5.9</ecNumber>
    </recommendedName>
</protein>
<dbReference type="EMBL" id="CP126219">
    <property type="protein sequence ID" value="WIA20757.1"/>
    <property type="molecule type" value="Genomic_DNA"/>
</dbReference>
<dbReference type="PANTHER" id="PTHR43706:SF47">
    <property type="entry name" value="EXTERNAL NADH-UBIQUINONE OXIDOREDUCTASE 1, MITOCHONDRIAL-RELATED"/>
    <property type="match status" value="1"/>
</dbReference>
<dbReference type="InterPro" id="IPR054585">
    <property type="entry name" value="NDH2-like_C"/>
</dbReference>
<keyword evidence="8" id="KW-0809">Transit peptide</keyword>
<keyword evidence="5" id="KW-0999">Mitochondrion inner membrane</keyword>
<dbReference type="EC" id="1.6.5.9" evidence="3"/>
<evidence type="ECO:0000259" key="14">
    <source>
        <dbReference type="PROSITE" id="PS50222"/>
    </source>
</evidence>
<evidence type="ECO:0000256" key="1">
    <source>
        <dbReference type="ARBA" id="ARBA00004137"/>
    </source>
</evidence>
<evidence type="ECO:0000256" key="5">
    <source>
        <dbReference type="ARBA" id="ARBA00022792"/>
    </source>
</evidence>
<dbReference type="Proteomes" id="UP001244341">
    <property type="component" value="Chromosome 12b"/>
</dbReference>
<name>A0ABY8UHN1_TETOB</name>
<dbReference type="InterPro" id="IPR011992">
    <property type="entry name" value="EF-hand-dom_pair"/>
</dbReference>
<comment type="catalytic activity">
    <reaction evidence="11">
        <text>a quinone + NADH + H(+) = a quinol + NAD(+)</text>
        <dbReference type="Rhea" id="RHEA:46160"/>
        <dbReference type="ChEBI" id="CHEBI:15378"/>
        <dbReference type="ChEBI" id="CHEBI:24646"/>
        <dbReference type="ChEBI" id="CHEBI:57540"/>
        <dbReference type="ChEBI" id="CHEBI:57945"/>
        <dbReference type="ChEBI" id="CHEBI:132124"/>
        <dbReference type="EC" id="1.6.5.9"/>
    </reaction>
</comment>
<keyword evidence="13" id="KW-0732">Signal</keyword>
<evidence type="ECO:0000256" key="8">
    <source>
        <dbReference type="ARBA" id="ARBA00022946"/>
    </source>
</evidence>
<keyword evidence="10" id="KW-0520">NAD</keyword>
<feature type="chain" id="PRO_5046094682" description="NADH:ubiquinone reductase (non-electrogenic)" evidence="13">
    <location>
        <begin position="20"/>
        <end position="605"/>
    </location>
</feature>
<keyword evidence="9" id="KW-0560">Oxidoreductase</keyword>
<dbReference type="SUPFAM" id="SSF51905">
    <property type="entry name" value="FAD/NAD(P)-binding domain"/>
    <property type="match status" value="2"/>
</dbReference>
<sequence>MHAKVLGAASLAGVAVVNATAHAHDRTVLANAQAGALQGATAVLSDVPEVSVKEPVAAAALTRPRVVILGSGWASMSMIKALPENIRKYYEITVISPRNYFLYTPLLPAVAVGTMEEGSITEPVRRILGTKGSYYEASCSSIDPLRKEVVACFPGDAEDCFKVPYDVLIMGVGSVNNTFGVPGVREHCQFFKTIEDASRLRKRISECFERAALPNTKEEERQELLSFVICGGGPTGVEVAAEMHDMIFEDLAAHYPQLMPDVRIRVVELMDTVLSTFDRQIGEFTEQQFKRSGIELVLNTRVASVSEGRVSVVDKCGNVFDIPFGACVWSTGIAMSPLAQQLKELFPEEQTHARSVLTDDFMRVLGSNNSIWAFGDAATIAQPHAASRADELFEYADMNGDGKVDLVELARVLRAASKRYPHLAEHAAHLEAKNSRLGQAVCSVATAGGSAPCQLKASCPASKTCDLQAHDAMSREEFKALLEKIDSKLRGLPATAQVAKQQGEFLAGVLASGRWEARSGQLAMKPQQPPFKYFHKGSLAYVGSDNAVMDIPRVGPLALPPLLGGQAGLLWRSYEVYAQISWGKKLRVAGEFLRTKLFGRNFSNF</sequence>
<feature type="domain" description="EF-hand" evidence="14">
    <location>
        <begin position="384"/>
        <end position="419"/>
    </location>
</feature>
<gene>
    <name evidence="15" type="ORF">OEZ85_005125</name>
</gene>
<evidence type="ECO:0000256" key="9">
    <source>
        <dbReference type="ARBA" id="ARBA00023002"/>
    </source>
</evidence>
<evidence type="ECO:0000256" key="10">
    <source>
        <dbReference type="ARBA" id="ARBA00023027"/>
    </source>
</evidence>
<keyword evidence="5" id="KW-0472">Membrane</keyword>
<dbReference type="InterPro" id="IPR045024">
    <property type="entry name" value="NDH-2"/>
</dbReference>
<keyword evidence="4" id="KW-0285">Flavoprotein</keyword>
<evidence type="ECO:0000313" key="15">
    <source>
        <dbReference type="EMBL" id="WIA20757.1"/>
    </source>
</evidence>
<evidence type="ECO:0000256" key="4">
    <source>
        <dbReference type="ARBA" id="ARBA00022630"/>
    </source>
</evidence>
<organism evidence="15 16">
    <name type="scientific">Tetradesmus obliquus</name>
    <name type="common">Green alga</name>
    <name type="synonym">Acutodesmus obliquus</name>
    <dbReference type="NCBI Taxonomy" id="3088"/>
    <lineage>
        <taxon>Eukaryota</taxon>
        <taxon>Viridiplantae</taxon>
        <taxon>Chlorophyta</taxon>
        <taxon>core chlorophytes</taxon>
        <taxon>Chlorophyceae</taxon>
        <taxon>CS clade</taxon>
        <taxon>Sphaeropleales</taxon>
        <taxon>Scenedesmaceae</taxon>
        <taxon>Tetradesmus</taxon>
    </lineage>
</organism>